<gene>
    <name evidence="9" type="ORF">H9826_00240</name>
</gene>
<dbReference type="InterPro" id="IPR000515">
    <property type="entry name" value="MetI-like"/>
</dbReference>
<dbReference type="Pfam" id="PF12911">
    <property type="entry name" value="OppC_N"/>
    <property type="match status" value="1"/>
</dbReference>
<keyword evidence="2 7" id="KW-0813">Transport</keyword>
<dbReference type="InterPro" id="IPR025966">
    <property type="entry name" value="OppC_N"/>
</dbReference>
<evidence type="ECO:0000256" key="6">
    <source>
        <dbReference type="ARBA" id="ARBA00023136"/>
    </source>
</evidence>
<comment type="similarity">
    <text evidence="7">Belongs to the binding-protein-dependent transport system permease family.</text>
</comment>
<keyword evidence="3" id="KW-1003">Cell membrane</keyword>
<comment type="caution">
    <text evidence="9">The sequence shown here is derived from an EMBL/GenBank/DDBJ whole genome shotgun (WGS) entry which is preliminary data.</text>
</comment>
<keyword evidence="5 7" id="KW-1133">Transmembrane helix</keyword>
<dbReference type="GO" id="GO:0055085">
    <property type="term" value="P:transmembrane transport"/>
    <property type="evidence" value="ECO:0007669"/>
    <property type="project" value="InterPro"/>
</dbReference>
<evidence type="ECO:0000256" key="1">
    <source>
        <dbReference type="ARBA" id="ARBA00004651"/>
    </source>
</evidence>
<protein>
    <submittedName>
        <fullName evidence="9">ABC transporter permease</fullName>
    </submittedName>
</protein>
<keyword evidence="4 7" id="KW-0812">Transmembrane</keyword>
<dbReference type="InterPro" id="IPR035906">
    <property type="entry name" value="MetI-like_sf"/>
</dbReference>
<evidence type="ECO:0000256" key="2">
    <source>
        <dbReference type="ARBA" id="ARBA00022448"/>
    </source>
</evidence>
<feature type="transmembrane region" description="Helical" evidence="7">
    <location>
        <begin position="220"/>
        <end position="246"/>
    </location>
</feature>
<organism evidence="9 10">
    <name type="scientific">Candidatus Intestinimonas merdavium</name>
    <dbReference type="NCBI Taxonomy" id="2838622"/>
    <lineage>
        <taxon>Bacteria</taxon>
        <taxon>Bacillati</taxon>
        <taxon>Bacillota</taxon>
        <taxon>Clostridia</taxon>
        <taxon>Eubacteriales</taxon>
        <taxon>Intestinimonas</taxon>
    </lineage>
</organism>
<dbReference type="CDD" id="cd06261">
    <property type="entry name" value="TM_PBP2"/>
    <property type="match status" value="1"/>
</dbReference>
<proteinExistence type="inferred from homology"/>
<dbReference type="Pfam" id="PF00528">
    <property type="entry name" value="BPD_transp_1"/>
    <property type="match status" value="1"/>
</dbReference>
<dbReference type="SUPFAM" id="SSF161098">
    <property type="entry name" value="MetI-like"/>
    <property type="match status" value="1"/>
</dbReference>
<evidence type="ECO:0000256" key="3">
    <source>
        <dbReference type="ARBA" id="ARBA00022475"/>
    </source>
</evidence>
<feature type="transmembrane region" description="Helical" evidence="7">
    <location>
        <begin position="106"/>
        <end position="130"/>
    </location>
</feature>
<keyword evidence="6 7" id="KW-0472">Membrane</keyword>
<dbReference type="InterPro" id="IPR050366">
    <property type="entry name" value="BP-dependent_transpt_permease"/>
</dbReference>
<evidence type="ECO:0000256" key="7">
    <source>
        <dbReference type="RuleBase" id="RU363032"/>
    </source>
</evidence>
<feature type="domain" description="ABC transmembrane type-1" evidence="8">
    <location>
        <begin position="104"/>
        <end position="292"/>
    </location>
</feature>
<accession>A0A9D1Z2M9</accession>
<dbReference type="Proteomes" id="UP000886824">
    <property type="component" value="Unassembled WGS sequence"/>
</dbReference>
<reference evidence="9" key="2">
    <citation type="submission" date="2021-04" db="EMBL/GenBank/DDBJ databases">
        <authorList>
            <person name="Gilroy R."/>
        </authorList>
    </citation>
    <scope>NUCLEOTIDE SEQUENCE</scope>
    <source>
        <strain evidence="9">CHK33-7979</strain>
    </source>
</reference>
<feature type="transmembrane region" description="Helical" evidence="7">
    <location>
        <begin position="266"/>
        <end position="291"/>
    </location>
</feature>
<evidence type="ECO:0000259" key="8">
    <source>
        <dbReference type="PROSITE" id="PS50928"/>
    </source>
</evidence>
<dbReference type="GO" id="GO:0005886">
    <property type="term" value="C:plasma membrane"/>
    <property type="evidence" value="ECO:0007669"/>
    <property type="project" value="UniProtKB-SubCell"/>
</dbReference>
<dbReference type="EMBL" id="DXCX01000004">
    <property type="protein sequence ID" value="HIY72391.1"/>
    <property type="molecule type" value="Genomic_DNA"/>
</dbReference>
<evidence type="ECO:0000313" key="9">
    <source>
        <dbReference type="EMBL" id="HIY72391.1"/>
    </source>
</evidence>
<reference evidence="9" key="1">
    <citation type="journal article" date="2021" name="PeerJ">
        <title>Extensive microbial diversity within the chicken gut microbiome revealed by metagenomics and culture.</title>
        <authorList>
            <person name="Gilroy R."/>
            <person name="Ravi A."/>
            <person name="Getino M."/>
            <person name="Pursley I."/>
            <person name="Horton D.L."/>
            <person name="Alikhan N.F."/>
            <person name="Baker D."/>
            <person name="Gharbi K."/>
            <person name="Hall N."/>
            <person name="Watson M."/>
            <person name="Adriaenssens E.M."/>
            <person name="Foster-Nyarko E."/>
            <person name="Jarju S."/>
            <person name="Secka A."/>
            <person name="Antonio M."/>
            <person name="Oren A."/>
            <person name="Chaudhuri R.R."/>
            <person name="La Ragione R."/>
            <person name="Hildebrand F."/>
            <person name="Pallen M.J."/>
        </authorList>
    </citation>
    <scope>NUCLEOTIDE SEQUENCE</scope>
    <source>
        <strain evidence="9">CHK33-7979</strain>
    </source>
</reference>
<feature type="transmembrane region" description="Helical" evidence="7">
    <location>
        <begin position="21"/>
        <end position="43"/>
    </location>
</feature>
<dbReference type="AlphaFoldDB" id="A0A9D1Z2M9"/>
<dbReference type="Gene3D" id="1.10.3720.10">
    <property type="entry name" value="MetI-like"/>
    <property type="match status" value="1"/>
</dbReference>
<name>A0A9D1Z2M9_9FIRM</name>
<dbReference type="PANTHER" id="PTHR43386">
    <property type="entry name" value="OLIGOPEPTIDE TRANSPORT SYSTEM PERMEASE PROTEIN APPC"/>
    <property type="match status" value="1"/>
</dbReference>
<feature type="transmembrane region" description="Helical" evidence="7">
    <location>
        <begin position="142"/>
        <end position="161"/>
    </location>
</feature>
<evidence type="ECO:0000256" key="4">
    <source>
        <dbReference type="ARBA" id="ARBA00022692"/>
    </source>
</evidence>
<dbReference type="PROSITE" id="PS50928">
    <property type="entry name" value="ABC_TM1"/>
    <property type="match status" value="1"/>
</dbReference>
<evidence type="ECO:0000256" key="5">
    <source>
        <dbReference type="ARBA" id="ARBA00022989"/>
    </source>
</evidence>
<sequence length="305" mass="33842">MDNKHGNPIRVAFQKLFQNKLATLCFIILILEIVVVILAPLIAPYSYDEQDPSIRLRPGFWAQWTVVTDPNDPDYNPNEQYVPGHILGTDDYGRDVLSRLLYGGRVSLMVGFFSTAMGLVAGVICGLLAGYYKRLDNPIMRVMDLLFTFPGILLAMLIIAMLGVNTFNAMLAISIWSIPSFARMVRGKVLQVKEEDYIMATRSLGAKDSRIIFIHILKNCLPVIIVIATMRMATSIISISTLSYLGMGVVPPKPEWGGMIAAGKQYLWDAPSLIFIPGVAVMITVICFNILGDKLRDILDPSLKD</sequence>
<comment type="subcellular location">
    <subcellularLocation>
        <location evidence="1 7">Cell membrane</location>
        <topology evidence="1 7">Multi-pass membrane protein</topology>
    </subcellularLocation>
</comment>
<dbReference type="PANTHER" id="PTHR43386:SF1">
    <property type="entry name" value="D,D-DIPEPTIDE TRANSPORT SYSTEM PERMEASE PROTEIN DDPC-RELATED"/>
    <property type="match status" value="1"/>
</dbReference>
<evidence type="ECO:0000313" key="10">
    <source>
        <dbReference type="Proteomes" id="UP000886824"/>
    </source>
</evidence>